<organism evidence="3 4">
    <name type="scientific">Desulfofundulus salinus</name>
    <dbReference type="NCBI Taxonomy" id="2419843"/>
    <lineage>
        <taxon>Bacteria</taxon>
        <taxon>Bacillati</taxon>
        <taxon>Bacillota</taxon>
        <taxon>Clostridia</taxon>
        <taxon>Eubacteriales</taxon>
        <taxon>Peptococcaceae</taxon>
        <taxon>Desulfofundulus</taxon>
    </lineage>
</organism>
<dbReference type="EMBL" id="RBWE01000001">
    <property type="protein sequence ID" value="RKO67531.1"/>
    <property type="molecule type" value="Genomic_DNA"/>
</dbReference>
<proteinExistence type="predicted"/>
<reference evidence="3 4" key="1">
    <citation type="submission" date="2018-10" db="EMBL/GenBank/DDBJ databases">
        <authorList>
            <person name="Grouzdev D.S."/>
            <person name="Krutkina M.S."/>
            <person name="Tourova T.P."/>
            <person name="Nazina T.N."/>
        </authorList>
    </citation>
    <scope>NUCLEOTIDE SEQUENCE [LARGE SCALE GENOMIC DNA]</scope>
    <source>
        <strain evidence="3 4">435</strain>
    </source>
</reference>
<evidence type="ECO:0000259" key="2">
    <source>
        <dbReference type="Pfam" id="PF07331"/>
    </source>
</evidence>
<feature type="domain" description="DUF1468" evidence="2">
    <location>
        <begin position="11"/>
        <end position="143"/>
    </location>
</feature>
<keyword evidence="4" id="KW-1185">Reference proteome</keyword>
<feature type="transmembrane region" description="Helical" evidence="1">
    <location>
        <begin position="80"/>
        <end position="105"/>
    </location>
</feature>
<name>A0A494WWQ4_9FIRM</name>
<feature type="transmembrane region" description="Helical" evidence="1">
    <location>
        <begin position="41"/>
        <end position="60"/>
    </location>
</feature>
<evidence type="ECO:0000256" key="1">
    <source>
        <dbReference type="SAM" id="Phobius"/>
    </source>
</evidence>
<keyword evidence="1" id="KW-0812">Transmembrane</keyword>
<accession>A0A494WWQ4</accession>
<dbReference type="OrthoDB" id="2082555at2"/>
<gene>
    <name evidence="3" type="ORF">D7024_11560</name>
</gene>
<dbReference type="Pfam" id="PF07331">
    <property type="entry name" value="TctB"/>
    <property type="match status" value="1"/>
</dbReference>
<keyword evidence="1" id="KW-1133">Transmembrane helix</keyword>
<dbReference type="AlphaFoldDB" id="A0A494WWQ4"/>
<evidence type="ECO:0000313" key="4">
    <source>
        <dbReference type="Proteomes" id="UP000271256"/>
    </source>
</evidence>
<keyword evidence="1" id="KW-0472">Membrane</keyword>
<dbReference type="RefSeq" id="WP_121451941.1">
    <property type="nucleotide sequence ID" value="NZ_RBWE01000001.1"/>
</dbReference>
<protein>
    <submittedName>
        <fullName evidence="3">Tripartite tricarboxylate transporter TctB family protein</fullName>
    </submittedName>
</protein>
<dbReference type="InterPro" id="IPR009936">
    <property type="entry name" value="DUF1468"/>
</dbReference>
<sequence length="144" mass="15962">MNKWLSNRDVVSGSLLFLFSVWFFMAARSLPAGSGSSMPPGYFPAFLAVVLAFLSLLVVFKGIRESDTEYEKKDHKTVCLLVSLLIVYIILFKYMGFITSTIIYLTAAMILLKAGKLIKIIPVAVVIALAVYFIFSKGFHIPLG</sequence>
<comment type="caution">
    <text evidence="3">The sequence shown here is derived from an EMBL/GenBank/DDBJ whole genome shotgun (WGS) entry which is preliminary data.</text>
</comment>
<dbReference type="Proteomes" id="UP000271256">
    <property type="component" value="Unassembled WGS sequence"/>
</dbReference>
<evidence type="ECO:0000313" key="3">
    <source>
        <dbReference type="EMBL" id="RKO67531.1"/>
    </source>
</evidence>
<feature type="transmembrane region" description="Helical" evidence="1">
    <location>
        <begin position="117"/>
        <end position="135"/>
    </location>
</feature>